<evidence type="ECO:0000313" key="23">
    <source>
        <dbReference type="Proteomes" id="UP000308730"/>
    </source>
</evidence>
<gene>
    <name evidence="22" type="ORF">EUX98_g1663</name>
</gene>
<evidence type="ECO:0000256" key="7">
    <source>
        <dbReference type="ARBA" id="ARBA00022679"/>
    </source>
</evidence>
<comment type="catalytic activity">
    <reaction evidence="14 16">
        <text>L-threonyl-[protein] + ATP = O-phospho-L-threonyl-[protein] + ADP + H(+)</text>
        <dbReference type="Rhea" id="RHEA:46608"/>
        <dbReference type="Rhea" id="RHEA-COMP:11060"/>
        <dbReference type="Rhea" id="RHEA-COMP:11605"/>
        <dbReference type="ChEBI" id="CHEBI:15378"/>
        <dbReference type="ChEBI" id="CHEBI:30013"/>
        <dbReference type="ChEBI" id="CHEBI:30616"/>
        <dbReference type="ChEBI" id="CHEBI:61977"/>
        <dbReference type="ChEBI" id="CHEBI:456216"/>
        <dbReference type="EC" id="2.7.11.1"/>
    </reaction>
</comment>
<name>A0A4V3XJC1_9APHY</name>
<dbReference type="PROSITE" id="PS00916">
    <property type="entry name" value="PI3_4_KINASE_2"/>
    <property type="match status" value="1"/>
</dbReference>
<dbReference type="GO" id="GO:0005524">
    <property type="term" value="F:ATP binding"/>
    <property type="evidence" value="ECO:0007669"/>
    <property type="project" value="UniProtKB-KW"/>
</dbReference>
<dbReference type="CDD" id="cd05171">
    <property type="entry name" value="PIKKc_ATM"/>
    <property type="match status" value="1"/>
</dbReference>
<evidence type="ECO:0000256" key="4">
    <source>
        <dbReference type="ARBA" id="ARBA00012513"/>
    </source>
</evidence>
<evidence type="ECO:0000259" key="21">
    <source>
        <dbReference type="PROSITE" id="PS51190"/>
    </source>
</evidence>
<dbReference type="GO" id="GO:0005634">
    <property type="term" value="C:nucleus"/>
    <property type="evidence" value="ECO:0007669"/>
    <property type="project" value="UniProtKB-SubCell"/>
</dbReference>
<evidence type="ECO:0000256" key="18">
    <source>
        <dbReference type="SAM" id="MobiDB-lite"/>
    </source>
</evidence>
<feature type="domain" description="FATC" evidence="21">
    <location>
        <begin position="3046"/>
        <end position="3078"/>
    </location>
</feature>
<dbReference type="SMART" id="SM01343">
    <property type="entry name" value="FATC"/>
    <property type="match status" value="1"/>
</dbReference>
<dbReference type="OrthoDB" id="381190at2759"/>
<dbReference type="InterPro" id="IPR018936">
    <property type="entry name" value="PI3/4_kinase_CS"/>
</dbReference>
<comment type="similarity">
    <text evidence="2 16">Belongs to the PI3/PI4-kinase family. ATM subfamily.</text>
</comment>
<evidence type="ECO:0000256" key="6">
    <source>
        <dbReference type="ARBA" id="ARBA00022527"/>
    </source>
</evidence>
<evidence type="ECO:0000259" key="19">
    <source>
        <dbReference type="PROSITE" id="PS50290"/>
    </source>
</evidence>
<keyword evidence="11 16" id="KW-0067">ATP-binding</keyword>
<dbReference type="Pfam" id="PF02260">
    <property type="entry name" value="FATC"/>
    <property type="match status" value="1"/>
</dbReference>
<dbReference type="GO" id="GO:0006281">
    <property type="term" value="P:DNA repair"/>
    <property type="evidence" value="ECO:0007669"/>
    <property type="project" value="InterPro"/>
</dbReference>
<feature type="region of interest" description="Disordered" evidence="18">
    <location>
        <begin position="2590"/>
        <end position="2611"/>
    </location>
</feature>
<keyword evidence="7 16" id="KW-0808">Transferase</keyword>
<dbReference type="InterPro" id="IPR036940">
    <property type="entry name" value="PI3/4_kinase_cat_sf"/>
</dbReference>
<dbReference type="Pfam" id="PF00454">
    <property type="entry name" value="PI3_PI4_kinase"/>
    <property type="match status" value="1"/>
</dbReference>
<protein>
    <recommendedName>
        <fullName evidence="5 16">Serine/threonine-protein kinase Tel1</fullName>
        <ecNumber evidence="4 16">2.7.11.1</ecNumber>
    </recommendedName>
</protein>
<keyword evidence="16" id="KW-0156">Chromatin regulator</keyword>
<dbReference type="Pfam" id="PF11640">
    <property type="entry name" value="TAN"/>
    <property type="match status" value="1"/>
</dbReference>
<dbReference type="InterPro" id="IPR011009">
    <property type="entry name" value="Kinase-like_dom_sf"/>
</dbReference>
<reference evidence="22 23" key="1">
    <citation type="submission" date="2019-02" db="EMBL/GenBank/DDBJ databases">
        <title>Genome sequencing of the rare red list fungi Antrodiella citrinella (Flaviporus citrinellus).</title>
        <authorList>
            <person name="Buettner E."/>
            <person name="Kellner H."/>
        </authorList>
    </citation>
    <scope>NUCLEOTIDE SEQUENCE [LARGE SCALE GENOMIC DNA]</scope>
    <source>
        <strain evidence="22 23">DSM 108506</strain>
    </source>
</reference>
<keyword evidence="6 16" id="KW-0723">Serine/threonine-protein kinase</keyword>
<evidence type="ECO:0000256" key="8">
    <source>
        <dbReference type="ARBA" id="ARBA00022741"/>
    </source>
</evidence>
<keyword evidence="9 16" id="KW-0227">DNA damage</keyword>
<evidence type="ECO:0000256" key="14">
    <source>
        <dbReference type="ARBA" id="ARBA00047899"/>
    </source>
</evidence>
<evidence type="ECO:0000313" key="22">
    <source>
        <dbReference type="EMBL" id="THH32523.1"/>
    </source>
</evidence>
<dbReference type="GO" id="GO:0000781">
    <property type="term" value="C:chromosome, telomeric region"/>
    <property type="evidence" value="ECO:0007669"/>
    <property type="project" value="UniProtKB-SubCell"/>
</dbReference>
<accession>A0A4V3XJC1</accession>
<comment type="subunit">
    <text evidence="3">Associates with DNA double-strand breaks.</text>
</comment>
<feature type="domain" description="FAT" evidence="20">
    <location>
        <begin position="1983"/>
        <end position="2587"/>
    </location>
</feature>
<keyword evidence="17" id="KW-0175">Coiled coil</keyword>
<evidence type="ECO:0000256" key="9">
    <source>
        <dbReference type="ARBA" id="ARBA00022763"/>
    </source>
</evidence>
<dbReference type="InterPro" id="IPR021668">
    <property type="entry name" value="TAN"/>
</dbReference>
<comment type="caution">
    <text evidence="22">The sequence shown here is derived from an EMBL/GenBank/DDBJ whole genome shotgun (WGS) entry which is preliminary data.</text>
</comment>
<dbReference type="SUPFAM" id="SSF48371">
    <property type="entry name" value="ARM repeat"/>
    <property type="match status" value="1"/>
</dbReference>
<dbReference type="InterPro" id="IPR000403">
    <property type="entry name" value="PI3/4_kinase_cat_dom"/>
</dbReference>
<dbReference type="GO" id="GO:0006325">
    <property type="term" value="P:chromatin organization"/>
    <property type="evidence" value="ECO:0007669"/>
    <property type="project" value="UniProtKB-KW"/>
</dbReference>
<evidence type="ECO:0000256" key="12">
    <source>
        <dbReference type="ARBA" id="ARBA00023242"/>
    </source>
</evidence>
<comment type="subcellular location">
    <subcellularLocation>
        <location evidence="16">Chromosome</location>
        <location evidence="16">Telomere</location>
    </subcellularLocation>
    <subcellularLocation>
        <location evidence="1 16">Nucleus</location>
    </subcellularLocation>
</comment>
<evidence type="ECO:0000256" key="3">
    <source>
        <dbReference type="ARBA" id="ARBA00011370"/>
    </source>
</evidence>
<dbReference type="Proteomes" id="UP000308730">
    <property type="component" value="Unassembled WGS sequence"/>
</dbReference>
<dbReference type="Gene3D" id="3.30.1010.10">
    <property type="entry name" value="Phosphatidylinositol 3-kinase Catalytic Subunit, Chain A, domain 4"/>
    <property type="match status" value="1"/>
</dbReference>
<keyword evidence="16" id="KW-0779">Telomere</keyword>
<evidence type="ECO:0000256" key="13">
    <source>
        <dbReference type="ARBA" id="ARBA00025079"/>
    </source>
</evidence>
<keyword evidence="10 16" id="KW-0418">Kinase</keyword>
<dbReference type="PROSITE" id="PS50290">
    <property type="entry name" value="PI3_4_KINASE_3"/>
    <property type="match status" value="1"/>
</dbReference>
<dbReference type="SMART" id="SM01342">
    <property type="entry name" value="TAN"/>
    <property type="match status" value="1"/>
</dbReference>
<dbReference type="SUPFAM" id="SSF56112">
    <property type="entry name" value="Protein kinase-like (PK-like)"/>
    <property type="match status" value="1"/>
</dbReference>
<feature type="domain" description="PI3K/PI4K catalytic" evidence="19">
    <location>
        <begin position="2709"/>
        <end position="3027"/>
    </location>
</feature>
<comment type="function">
    <text evidence="13 16">Serine/threonine protein kinase which activates checkpoint signaling upon genotoxic stresses such as ionizing radiation (IR), ultraviolet light (UV), or DNA replication stalling, thereby acting as a DNA damage sensor. Recognizes the substrate consensus sequence [ST]-Q. Phosphorylates histone H2A to form H2AS128ph (gamma-H2A) at sites of DNA damage, involved in the regulation of DNA damage response mechanism. Required for the control of telomere length and genome stability.</text>
</comment>
<dbReference type="InterPro" id="IPR014009">
    <property type="entry name" value="PIK_FAT"/>
</dbReference>
<comment type="catalytic activity">
    <reaction evidence="15">
        <text>L-seryl-[protein] + ATP = O-phospho-L-seryl-[protein] + ADP + H(+)</text>
        <dbReference type="Rhea" id="RHEA:17989"/>
        <dbReference type="Rhea" id="RHEA-COMP:9863"/>
        <dbReference type="Rhea" id="RHEA-COMP:11604"/>
        <dbReference type="ChEBI" id="CHEBI:15378"/>
        <dbReference type="ChEBI" id="CHEBI:29999"/>
        <dbReference type="ChEBI" id="CHEBI:30616"/>
        <dbReference type="ChEBI" id="CHEBI:83421"/>
        <dbReference type="ChEBI" id="CHEBI:456216"/>
        <dbReference type="EC" id="2.7.11.1"/>
    </reaction>
</comment>
<dbReference type="GO" id="GO:0106310">
    <property type="term" value="F:protein serine kinase activity"/>
    <property type="evidence" value="ECO:0007669"/>
    <property type="project" value="RHEA"/>
</dbReference>
<keyword evidence="23" id="KW-1185">Reference proteome</keyword>
<dbReference type="Gene3D" id="1.10.1070.11">
    <property type="entry name" value="Phosphatidylinositol 3-/4-kinase, catalytic domain"/>
    <property type="match status" value="1"/>
</dbReference>
<keyword evidence="12 16" id="KW-0539">Nucleus</keyword>
<dbReference type="EC" id="2.7.11.1" evidence="4 16"/>
<evidence type="ECO:0000256" key="17">
    <source>
        <dbReference type="SAM" id="Coils"/>
    </source>
</evidence>
<feature type="region of interest" description="Disordered" evidence="18">
    <location>
        <begin position="203"/>
        <end position="247"/>
    </location>
</feature>
<evidence type="ECO:0000256" key="5">
    <source>
        <dbReference type="ARBA" id="ARBA00014619"/>
    </source>
</evidence>
<evidence type="ECO:0000256" key="2">
    <source>
        <dbReference type="ARBA" id="ARBA00010769"/>
    </source>
</evidence>
<evidence type="ECO:0000256" key="15">
    <source>
        <dbReference type="ARBA" id="ARBA00048679"/>
    </source>
</evidence>
<evidence type="ECO:0000256" key="10">
    <source>
        <dbReference type="ARBA" id="ARBA00022777"/>
    </source>
</evidence>
<proteinExistence type="inferred from homology"/>
<dbReference type="GO" id="GO:0004674">
    <property type="term" value="F:protein serine/threonine kinase activity"/>
    <property type="evidence" value="ECO:0007669"/>
    <property type="project" value="UniProtKB-KW"/>
</dbReference>
<feature type="coiled-coil region" evidence="17">
    <location>
        <begin position="2424"/>
        <end position="2451"/>
    </location>
</feature>
<evidence type="ECO:0000256" key="11">
    <source>
        <dbReference type="ARBA" id="ARBA00022840"/>
    </source>
</evidence>
<dbReference type="InterPro" id="IPR003152">
    <property type="entry name" value="FATC_dom"/>
</dbReference>
<dbReference type="InterPro" id="IPR016024">
    <property type="entry name" value="ARM-type_fold"/>
</dbReference>
<sequence>MSHQDRTLNTLCKQLESDKIKERQEAVSTLREAFASDKAVSSMDTTAWNRVFSSLQEAFTKELLASTKKGALPTASTGPGATALKRLGEVASTIRWLTEKSVHSFNTKVAAPLLEHLIKSLKYRSRLLDPVAVHYIKAIKTIISCTRHLRHLESKDTELWLELLETGFNVILGDSLSRVLDEMEDGGEGSQDEAMLGTLGTEMDSGSAEEEDGGTPRPTNPRKRRLPERRLASRSAPPAKSRKVSDLRSVSSEQVAFASVLATLLKSENAPLLSPLLSSDGPSLPAAILHRLSRFLSQYPGESTLHHDYLQCLSGTLSHVALNHRKDVTLFARRTWSGLIGIWGTRTQSLKEELVVVLTILFPYLTTELGFEKSTGATYEDAVNKLWRVLMSEAEKRGVDGLSLDCIRLQVITTDEATKHGAFISKSFRHGWHFDSGQALSWAILSLQTECAEKLFMLSESIDSTINDSGKRVKRENPITSLLSSISSSASSGVRAYRLQGLLFFIDRYWEILHDDLRKVVVNTLQHFLSLDDALVQSWTFLCLAAIGNAESSAKATSVTSSQQSVLEDSTTWNNIWTHAMRRITVPAVCRAACHASYTLLYHSRLLLTPQQVLVEIETLAKDLDVQGPSFPYDSACSFLVLCMRVASHDVRLYRMQLEEKVLTWLTDVWRPGAFSKARMSLHTVEDVLSVLGSICCVANSISVLCPMKLPDCPIVAALVEEDRYTVIRDYLLHARLPDTNSLPTHRNHNSLSPRILPSASSVEDIGSSFENRELVQPRGRERRISAFLQKTLEDLFQHWDVSHSVRPSAEKTRMSLDFAVISLLFEATLVTNGTRPNRRVQQAAYKLLSLVMPRVTDSLWVASETALIVAVLEPLVLAEAPTTRMNQWHTLLPAGVGSGVPREELQAADLCSSESTHAVLARRALQKAVFQNPDAQDMVIKITDILHSLLQRMLAASTPHGQGHHIDASDGDNFAAMDTARVAATGFVRTHLLGMEAHQQIISVCVTCIAVFPILESTSGEPTRDRKLLKLIETFELEDWLMVGPAFIENVRLKTLHLSTGDLTTVLENIGNVLKHRSANDSPGQFLVIALLQATMHIWIDSKALLGYIGPLCSWLCTLFTKSALRSWTCRDRFVQFLGSYIEVDPAQAAWEGMGDEPPELKPSDMLPIVGEDLDVRVRFRAAVANASLVRNAHSLGSQPMDVYTGIKAHTSVDVDESVANLLVRALQLILDIFRFEHILTRLLCLGNVMIVSSAVRRGPLWHLLELCLHSHVYVRHVETILSGVARRLNMSSSTLFMAYASQIAYSLKNTDRDFLQLPSHLLGYRDKRECAEATFSAFTPTNVLMGSDRGDQTRGRNLFKLHCQATKKTLAEGIAQCFAEIVGYQVVSFVDSHDALEPLTEKLIVITKDVRDQFLEMLRQHADGIVTAILRTLGDQDFSEEGPIAAALRDQASADSSNHFRALTRYRHLHVFEVHEPNLPAFPATAILRSLNWLTLQVPSVNQHATTYHILHQLFADIGKSPLVNEQIRLLSAVSLWASLHHHDFQDATILRTFVNGAANILPQLDLARTAQSLLEWGFSIYLRSRTEEPRLASILIHVSCTAYDYSVSRSADVATMGRDMLRWAEEQARRLWKSRALIQQVTQALSVWPAELSTDVQSRMPVISAGDVSAVLNDSRISFNKFRLVQRLRDLATQASDVNAADFWTLKSCIPAKSLMSSSDVEAFCEYIVSHKGFGGGLELAHSSMHSVRTRHVKGIRKGDKGAHPANGEAHSAQQAIVVSLLAILEEPSISQVQLSYATLRALMSVLPMDRTAWPGEYYSELLFLKDYCRGFSSRPQPDLRDLVTNGAWVEIASDFPNWTARVAPILSDFLATHEPFYTPLFSILQAHPGFAEQVFPVLVHTALQMERSGQGPQTGTRIRATISTYFERLLRADTTSASCRRTIVDTILHLRNFVPASSKDPMRSDALSYDKWLDVDFVLLSKNAIVCGAYTTAVLFLELAAEYNGLSGTTPETEQIMYDIYNHIEEPDGFYGIDTHDLQNFLMQRFHHEKQWDKAFQFHGANLETRSSGSVDAEGVLQSLHAFGFDHLAMSTLHDANAGATLDTSGMTYQLGWRTEKWDLPERTGDGDIGSSLYVALRAVYRERDSQVVSNTLRRALASEMVQLSHLGSESVTDIRQILQNLMCLHQVTQWNATTSQPDWLKLDLCKMIAIDDAFEFHDLEAIVAVRVSLLRSALQKEQREQIGDMLSPLSQTLRKAQTACLLRLSQAARDANQTQIAMNSIVRAQQLSTENTFDVSEEFSEVIWLMKEPKLAVQYLGQLLGYRLGSSPPSKAVESMRTASTLAKLGRWSSEASLEKPADIASKYFGPAAEFATSHSDQSQATERAAIYHHYAMFSERQYHGITKSSDALKLQFLQERKNHEIQRRREELSKMNKRTQTELDLYKAAHADIVKAGKTLDEDKRQFQEHIDTRDASLTNAIEMYSRSLEVSDDFDDDSAIRLCSLWFANFEYRSGNFQQGVADALHRVPSRKFVFLAHQLTARILDKASSSNRIDQKNLQQLVIRMCREHPFHSLYQVWCLLSERESLPSSSSSSSSRRKSRMEPEAPASQILRANAAVSIFDKLRGDGDFSKCVRDVEEICRASLEWASYPIKDSPKYKENKPVHKVPEQLGILKMHNLKVPVITAPTPVDPTLLYDRCIWIESYEKEFSLAGGVNLPKISVCNGSDGVKYKQLFKGEGKDDLRQDAVMEQVFELVNIILRRDRDTRKRNLSVRSYKVVPLSSQAGLLEFVVNTSPLKSFLDKAHPKYYPKDWSGRKIGDELRAFEKANRTHPDVLAMVQEKYLGYIEHFHPVMRHYFTDRHKSPMYWFQMRLNYQRSVATTSIVGHILGLGDRHTSNILMDNSTGEVVHIDLGIAFDQGKMLQIPERVPFRLTRDMVDGLGTSGTQGVFQRCAEETLRVLRAGSGVILTVLEVFKYDPLHSWTASEIKVMRVQGTGETVQPLTGHLTEEAVRYAFGIDMRSTLADEHADRALNAVSRKLDKSMTVEYTVNELIAEATDIRNVSNMFAGWGPHY</sequence>
<dbReference type="InterPro" id="IPR044107">
    <property type="entry name" value="PIKKc_ATM"/>
</dbReference>
<dbReference type="GO" id="GO:0035556">
    <property type="term" value="P:intracellular signal transduction"/>
    <property type="evidence" value="ECO:0007669"/>
    <property type="project" value="UniProtKB-ARBA"/>
</dbReference>
<dbReference type="EMBL" id="SGPM01000020">
    <property type="protein sequence ID" value="THH32523.1"/>
    <property type="molecule type" value="Genomic_DNA"/>
</dbReference>
<dbReference type="SMART" id="SM00146">
    <property type="entry name" value="PI3Kc"/>
    <property type="match status" value="1"/>
</dbReference>
<evidence type="ECO:0000256" key="1">
    <source>
        <dbReference type="ARBA" id="ARBA00004123"/>
    </source>
</evidence>
<evidence type="ECO:0000259" key="20">
    <source>
        <dbReference type="PROSITE" id="PS51189"/>
    </source>
</evidence>
<dbReference type="PANTHER" id="PTHR37079">
    <property type="entry name" value="SERINE/THREONINE-PROTEIN KINASE ATM"/>
    <property type="match status" value="1"/>
</dbReference>
<dbReference type="PROSITE" id="PS51190">
    <property type="entry name" value="FATC"/>
    <property type="match status" value="1"/>
</dbReference>
<dbReference type="InterPro" id="IPR038980">
    <property type="entry name" value="ATM_plant"/>
</dbReference>
<keyword evidence="16" id="KW-0158">Chromosome</keyword>
<evidence type="ECO:0000256" key="16">
    <source>
        <dbReference type="RuleBase" id="RU365027"/>
    </source>
</evidence>
<organism evidence="22 23">
    <name type="scientific">Antrodiella citrinella</name>
    <dbReference type="NCBI Taxonomy" id="2447956"/>
    <lineage>
        <taxon>Eukaryota</taxon>
        <taxon>Fungi</taxon>
        <taxon>Dikarya</taxon>
        <taxon>Basidiomycota</taxon>
        <taxon>Agaricomycotina</taxon>
        <taxon>Agaricomycetes</taxon>
        <taxon>Polyporales</taxon>
        <taxon>Steccherinaceae</taxon>
        <taxon>Antrodiella</taxon>
    </lineage>
</organism>
<dbReference type="PANTHER" id="PTHR37079:SF4">
    <property type="entry name" value="SERINE_THREONINE-PROTEIN KINASE ATM"/>
    <property type="match status" value="1"/>
</dbReference>
<dbReference type="PROSITE" id="PS51189">
    <property type="entry name" value="FAT"/>
    <property type="match status" value="1"/>
</dbReference>
<keyword evidence="8 16" id="KW-0547">Nucleotide-binding</keyword>